<dbReference type="InterPro" id="IPR015088">
    <property type="entry name" value="Znf_DNA-dir_DNA_pol_B_alpha"/>
</dbReference>
<dbReference type="GO" id="GO:0008270">
    <property type="term" value="F:zinc ion binding"/>
    <property type="evidence" value="ECO:0007669"/>
    <property type="project" value="UniProtKB-KW"/>
</dbReference>
<dbReference type="GO" id="GO:0003887">
    <property type="term" value="F:DNA-directed DNA polymerase activity"/>
    <property type="evidence" value="ECO:0007669"/>
    <property type="project" value="UniProtKB-KW"/>
</dbReference>
<keyword evidence="9 12" id="KW-0239">DNA-directed DNA polymerase</keyword>
<evidence type="ECO:0000256" key="6">
    <source>
        <dbReference type="ARBA" id="ARBA00022723"/>
    </source>
</evidence>
<dbReference type="CDD" id="cd05532">
    <property type="entry name" value="POLBc_alpha"/>
    <property type="match status" value="1"/>
</dbReference>
<dbReference type="GO" id="GO:0000166">
    <property type="term" value="F:nucleotide binding"/>
    <property type="evidence" value="ECO:0007669"/>
    <property type="project" value="InterPro"/>
</dbReference>
<evidence type="ECO:0000313" key="19">
    <source>
        <dbReference type="Proteomes" id="UP000054007"/>
    </source>
</evidence>
<dbReference type="GO" id="GO:0003697">
    <property type="term" value="F:single-stranded DNA binding"/>
    <property type="evidence" value="ECO:0007669"/>
    <property type="project" value="TreeGrafter"/>
</dbReference>
<dbReference type="InterPro" id="IPR045846">
    <property type="entry name" value="POLBc_alpha"/>
</dbReference>
<keyword evidence="4 12" id="KW-0548">Nucleotidyltransferase</keyword>
<dbReference type="PANTHER" id="PTHR45861:SF1">
    <property type="entry name" value="DNA POLYMERASE ALPHA CATALYTIC SUBUNIT"/>
    <property type="match status" value="1"/>
</dbReference>
<evidence type="ECO:0000256" key="1">
    <source>
        <dbReference type="ARBA" id="ARBA00004123"/>
    </source>
</evidence>
<dbReference type="InterPro" id="IPR023211">
    <property type="entry name" value="DNA_pol_palm_dom_sf"/>
</dbReference>
<dbReference type="SMART" id="SM00486">
    <property type="entry name" value="POLBc"/>
    <property type="match status" value="1"/>
</dbReference>
<evidence type="ECO:0000259" key="16">
    <source>
        <dbReference type="Pfam" id="PF08996"/>
    </source>
</evidence>
<keyword evidence="11" id="KW-0539">Nucleus</keyword>
<keyword evidence="10 12" id="KW-0238">DNA-binding</keyword>
<keyword evidence="5 12" id="KW-0235">DNA replication</keyword>
<feature type="domain" description="DNA polymerase alpha catalytic subunit N-terminal" evidence="17">
    <location>
        <begin position="11"/>
        <end position="74"/>
    </location>
</feature>
<dbReference type="EC" id="2.7.7.7" evidence="12"/>
<protein>
    <recommendedName>
        <fullName evidence="12">DNA polymerase</fullName>
        <ecNumber evidence="12">2.7.7.7</ecNumber>
    </recommendedName>
</protein>
<keyword evidence="8" id="KW-0862">Zinc</keyword>
<evidence type="ECO:0000256" key="7">
    <source>
        <dbReference type="ARBA" id="ARBA00022771"/>
    </source>
</evidence>
<keyword evidence="7" id="KW-0863">Zinc-finger</keyword>
<evidence type="ECO:0000256" key="11">
    <source>
        <dbReference type="ARBA" id="ARBA00023242"/>
    </source>
</evidence>
<dbReference type="InterPro" id="IPR024647">
    <property type="entry name" value="DNA_pol_a_cat_su_N"/>
</dbReference>
<keyword evidence="6" id="KW-0479">Metal-binding</keyword>
<feature type="compositionally biased region" description="Acidic residues" evidence="13">
    <location>
        <begin position="70"/>
        <end position="86"/>
    </location>
</feature>
<dbReference type="GO" id="GO:0006273">
    <property type="term" value="P:lagging strand elongation"/>
    <property type="evidence" value="ECO:0007669"/>
    <property type="project" value="TreeGrafter"/>
</dbReference>
<evidence type="ECO:0000259" key="17">
    <source>
        <dbReference type="Pfam" id="PF12254"/>
    </source>
</evidence>
<comment type="subcellular location">
    <subcellularLocation>
        <location evidence="1">Nucleus</location>
    </subcellularLocation>
</comment>
<evidence type="ECO:0000256" key="10">
    <source>
        <dbReference type="ARBA" id="ARBA00023125"/>
    </source>
</evidence>
<dbReference type="Gene3D" id="3.30.420.10">
    <property type="entry name" value="Ribonuclease H-like superfamily/Ribonuclease H"/>
    <property type="match status" value="1"/>
</dbReference>
<dbReference type="Gene3D" id="1.10.3200.20">
    <property type="entry name" value="DNA Polymerase alpha, zinc finger"/>
    <property type="match status" value="1"/>
</dbReference>
<feature type="domain" description="DNA-directed DNA polymerase family B exonuclease" evidence="15">
    <location>
        <begin position="439"/>
        <end position="706"/>
    </location>
</feature>
<feature type="region of interest" description="Disordered" evidence="13">
    <location>
        <begin position="1"/>
        <end position="34"/>
    </location>
</feature>
<dbReference type="Gene3D" id="3.90.1600.10">
    <property type="entry name" value="Palm domain of DNA polymerase"/>
    <property type="match status" value="2"/>
</dbReference>
<dbReference type="EMBL" id="KN880542">
    <property type="protein sequence ID" value="KIY66839.1"/>
    <property type="molecule type" value="Genomic_DNA"/>
</dbReference>
<proteinExistence type="inferred from homology"/>
<dbReference type="Pfam" id="PF00136">
    <property type="entry name" value="DNA_pol_B"/>
    <property type="match status" value="1"/>
</dbReference>
<comment type="similarity">
    <text evidence="2 12">Belongs to the DNA polymerase type-B family.</text>
</comment>
<evidence type="ECO:0000259" key="15">
    <source>
        <dbReference type="Pfam" id="PF03104"/>
    </source>
</evidence>
<sequence>MADRAKRQSALAELARLRKGGKRETKDEDEDDSRIYDEVTEEQYRKVVRGRLARDDFVVDDGVEGYTDNGMDDFGEAMDYDSEEEDTRAKRKKGKKKEEPKPKAKARVEPPAPRPAQNAYRPQKSAEDEASLMDDILGGLDDTPSVPATRPRKRKPSPDYTSYRSKVDYSSDGPIDDFGPGPSDFNFTPKKKPKTDAYVAPAAAKLESLDLAPPPSDNESASDADFTDLDLSTWDDDIEEDIFKDEKQNKHKVKFTINPTPPKTEPTVVPNWIKAYESLPEAEPEIGMGSTVTPDTIHITEPDGSLHFYWLDYLETGHKLLFTGKVKDKTSGQWISCCVSVENLERNVFALPRTNQVDHDENGNEYDTSTLVCDEDVRSDFEIVRKALGISKTKAKFVTRKYAFAETDVPREEHRWYKIIYPFSEPQITSNARTTSIQKFFGTNTSAFELLVLKRKIMGPCWIKIMDPKVEKTLQASWCKVEATVDDPKDFNPFSDNDPTAPQDMPPLTIVSLSVKTVVNHIKNRQETICVTARTWRNMNIEDSKPPEQIHSTVQTWIRPLHAEDGDDDEDPKAKSRSKPKFSAKQEELWPPRFAAAAAASTKSTVTITLNERQLLSTFMNALHNVDPDVIVGHEFLGSTLDVLLHRLKKLKFKYWSRLSRIRRTAWPTIGKQGSNGKFLVGRMLCDLSSDGAKGMITSNTWSLTEMVKTHLRQDRLDVDPDDVATYFDATVSGPDRLMDFVRLCELDAFFQMAIASNVQILGLTKQLTNLAGNSWNKTLNGGRAERNEYILLHEFHRLKYIVPDKSWGKKFGAEIAKDGEDSKPGKSKRDKYKGGLVFEPKRGLWDNFILVMDFNSLYPSIIQEYNIDFTTAATIDNDTPIDEENLPEPPKDSVPQGVLPRLISTLVNRRRQVKALMKDKKASQAQLLQWNIKQTALKLTANSMYGCLGFEYSRFYAKPLAALTTFKGREILTHTRELAESINLDVVYGDTDSVFVNSNVTELADAMKIANEFKKKVNECYRLLEIDLDGVFQRLLLLQKKKYAAIKMEGDGKTTVEVKGLDMKRREYSAVSKNASQYILDKVLSGNPTDVVVEEIHDYLTAIGTEIREGKVKLDDFIIFKRLGKNPEEYPAKEGLPHVNVAKRMLSERRSARAGDVIPYLICVPEDPTKTSVADRAYHPDDVRKAGSTLKIDYEYYIVNQILPPIERLCDPIDGTERARLAECLGLDPSRYRNSGPTFSEEQIFTPLDSKISDRERFKLADPLNIRCRSCATTHVFKPIYEREAALVQVTGVKCLNTECGQNIGSYSIQAQLETQIRDHIAKFYQGWLVCSDPSCEVRTRVPPILGIDCSKEGCGGFMCAEYTATALFDQLRYYALLFDGVKAESNAPSSAMDEVKVIAQTQSDFLADMKACVDKYLTESGYQWVSMNKVFAWMSL</sequence>
<dbReference type="GO" id="GO:0003682">
    <property type="term" value="F:chromatin binding"/>
    <property type="evidence" value="ECO:0007669"/>
    <property type="project" value="TreeGrafter"/>
</dbReference>
<reference evidence="18 19" key="1">
    <citation type="journal article" date="2015" name="Fungal Genet. Biol.">
        <title>Evolution of novel wood decay mechanisms in Agaricales revealed by the genome sequences of Fistulina hepatica and Cylindrobasidium torrendii.</title>
        <authorList>
            <person name="Floudas D."/>
            <person name="Held B.W."/>
            <person name="Riley R."/>
            <person name="Nagy L.G."/>
            <person name="Koehler G."/>
            <person name="Ransdell A.S."/>
            <person name="Younus H."/>
            <person name="Chow J."/>
            <person name="Chiniquy J."/>
            <person name="Lipzen A."/>
            <person name="Tritt A."/>
            <person name="Sun H."/>
            <person name="Haridas S."/>
            <person name="LaButti K."/>
            <person name="Ohm R.A."/>
            <person name="Kues U."/>
            <person name="Blanchette R.A."/>
            <person name="Grigoriev I.V."/>
            <person name="Minto R.E."/>
            <person name="Hibbett D.S."/>
        </authorList>
    </citation>
    <scope>NUCLEOTIDE SEQUENCE [LARGE SCALE GENOMIC DNA]</scope>
    <source>
        <strain evidence="18 19">FP15055 ss-10</strain>
    </source>
</reference>
<dbReference type="InterPro" id="IPR042087">
    <property type="entry name" value="DNA_pol_B_thumb"/>
</dbReference>
<dbReference type="FunFam" id="1.10.132.60:FF:000004">
    <property type="entry name" value="DNA polymerase"/>
    <property type="match status" value="1"/>
</dbReference>
<dbReference type="SUPFAM" id="SSF53098">
    <property type="entry name" value="Ribonuclease H-like"/>
    <property type="match status" value="1"/>
</dbReference>
<feature type="region of interest" description="Disordered" evidence="13">
    <location>
        <begin position="561"/>
        <end position="586"/>
    </location>
</feature>
<dbReference type="PRINTS" id="PR00106">
    <property type="entry name" value="DNAPOLB"/>
</dbReference>
<dbReference type="GO" id="GO:1902975">
    <property type="term" value="P:mitotic DNA replication initiation"/>
    <property type="evidence" value="ECO:0007669"/>
    <property type="project" value="InterPro"/>
</dbReference>
<evidence type="ECO:0000256" key="9">
    <source>
        <dbReference type="ARBA" id="ARBA00022932"/>
    </source>
</evidence>
<dbReference type="Pfam" id="PF08996">
    <property type="entry name" value="zf-DNA_Pol"/>
    <property type="match status" value="1"/>
</dbReference>
<feature type="domain" description="DNA-directed DNA polymerase family B multifunctional" evidence="14">
    <location>
        <begin position="775"/>
        <end position="1214"/>
    </location>
</feature>
<name>A0A0D7B9K6_9AGAR</name>
<dbReference type="InterPro" id="IPR043502">
    <property type="entry name" value="DNA/RNA_pol_sf"/>
</dbReference>
<dbReference type="InterPro" id="IPR036397">
    <property type="entry name" value="RNaseH_sf"/>
</dbReference>
<evidence type="ECO:0000256" key="13">
    <source>
        <dbReference type="SAM" id="MobiDB-lite"/>
    </source>
</evidence>
<evidence type="ECO:0000256" key="12">
    <source>
        <dbReference type="RuleBase" id="RU000442"/>
    </source>
</evidence>
<dbReference type="NCBIfam" id="TIGR00592">
    <property type="entry name" value="pol2"/>
    <property type="match status" value="1"/>
</dbReference>
<keyword evidence="19" id="KW-1185">Reference proteome</keyword>
<gene>
    <name evidence="18" type="ORF">CYLTODRAFT_437277</name>
</gene>
<dbReference type="Pfam" id="PF12254">
    <property type="entry name" value="DNA_pol_alpha_N"/>
    <property type="match status" value="1"/>
</dbReference>
<evidence type="ECO:0000256" key="2">
    <source>
        <dbReference type="ARBA" id="ARBA00005755"/>
    </source>
</evidence>
<accession>A0A0D7B9K6</accession>
<dbReference type="InterPro" id="IPR017964">
    <property type="entry name" value="DNA-dir_DNA_pol_B_CS"/>
</dbReference>
<feature type="domain" description="Zinc finger DNA-directed DNA polymerase family B alpha" evidence="16">
    <location>
        <begin position="1251"/>
        <end position="1433"/>
    </location>
</feature>
<dbReference type="Gene3D" id="2.40.50.730">
    <property type="match status" value="1"/>
</dbReference>
<dbReference type="GO" id="GO:0003688">
    <property type="term" value="F:DNA replication origin binding"/>
    <property type="evidence" value="ECO:0007669"/>
    <property type="project" value="TreeGrafter"/>
</dbReference>
<evidence type="ECO:0000256" key="8">
    <source>
        <dbReference type="ARBA" id="ARBA00022833"/>
    </source>
</evidence>
<dbReference type="Pfam" id="PF03104">
    <property type="entry name" value="DNA_pol_B_exo1"/>
    <property type="match status" value="1"/>
</dbReference>
<dbReference type="OrthoDB" id="6755010at2759"/>
<dbReference type="PANTHER" id="PTHR45861">
    <property type="entry name" value="DNA POLYMERASE ALPHA CATALYTIC SUBUNIT"/>
    <property type="match status" value="1"/>
</dbReference>
<dbReference type="STRING" id="1314674.A0A0D7B9K6"/>
<evidence type="ECO:0000259" key="14">
    <source>
        <dbReference type="Pfam" id="PF00136"/>
    </source>
</evidence>
<dbReference type="CDD" id="cd05776">
    <property type="entry name" value="DNA_polB_alpha_exo"/>
    <property type="match status" value="1"/>
</dbReference>
<dbReference type="InterPro" id="IPR006172">
    <property type="entry name" value="DNA-dir_DNA_pol_B"/>
</dbReference>
<dbReference type="GO" id="GO:0005658">
    <property type="term" value="C:alpha DNA polymerase:primase complex"/>
    <property type="evidence" value="ECO:0007669"/>
    <property type="project" value="TreeGrafter"/>
</dbReference>
<dbReference type="InterPro" id="IPR038256">
    <property type="entry name" value="Pol_alpha_znc_sf"/>
</dbReference>
<feature type="region of interest" description="Disordered" evidence="13">
    <location>
        <begin position="60"/>
        <end position="193"/>
    </location>
</feature>
<evidence type="ECO:0000256" key="4">
    <source>
        <dbReference type="ARBA" id="ARBA00022695"/>
    </source>
</evidence>
<dbReference type="InterPro" id="IPR006133">
    <property type="entry name" value="DNA-dir_DNA_pol_B_exonuc"/>
</dbReference>
<dbReference type="Gene3D" id="1.10.132.60">
    <property type="entry name" value="DNA polymerase family B, C-terminal domain"/>
    <property type="match status" value="1"/>
</dbReference>
<comment type="catalytic activity">
    <reaction evidence="12">
        <text>DNA(n) + a 2'-deoxyribonucleoside 5'-triphosphate = DNA(n+1) + diphosphate</text>
        <dbReference type="Rhea" id="RHEA:22508"/>
        <dbReference type="Rhea" id="RHEA-COMP:17339"/>
        <dbReference type="Rhea" id="RHEA-COMP:17340"/>
        <dbReference type="ChEBI" id="CHEBI:33019"/>
        <dbReference type="ChEBI" id="CHEBI:61560"/>
        <dbReference type="ChEBI" id="CHEBI:173112"/>
        <dbReference type="EC" id="2.7.7.7"/>
    </reaction>
</comment>
<organism evidence="18 19">
    <name type="scientific">Cylindrobasidium torrendii FP15055 ss-10</name>
    <dbReference type="NCBI Taxonomy" id="1314674"/>
    <lineage>
        <taxon>Eukaryota</taxon>
        <taxon>Fungi</taxon>
        <taxon>Dikarya</taxon>
        <taxon>Basidiomycota</taxon>
        <taxon>Agaricomycotina</taxon>
        <taxon>Agaricomycetes</taxon>
        <taxon>Agaricomycetidae</taxon>
        <taxon>Agaricales</taxon>
        <taxon>Marasmiineae</taxon>
        <taxon>Physalacriaceae</taxon>
        <taxon>Cylindrobasidium</taxon>
    </lineage>
</organism>
<dbReference type="Proteomes" id="UP000054007">
    <property type="component" value="Unassembled WGS sequence"/>
</dbReference>
<evidence type="ECO:0000313" key="18">
    <source>
        <dbReference type="EMBL" id="KIY66839.1"/>
    </source>
</evidence>
<dbReference type="Gene3D" id="3.30.70.2820">
    <property type="match status" value="1"/>
</dbReference>
<evidence type="ECO:0000256" key="5">
    <source>
        <dbReference type="ARBA" id="ARBA00022705"/>
    </source>
</evidence>
<dbReference type="SUPFAM" id="SSF56672">
    <property type="entry name" value="DNA/RNA polymerases"/>
    <property type="match status" value="1"/>
</dbReference>
<evidence type="ECO:0000256" key="3">
    <source>
        <dbReference type="ARBA" id="ARBA00022679"/>
    </source>
</evidence>
<dbReference type="InterPro" id="IPR012337">
    <property type="entry name" value="RNaseH-like_sf"/>
</dbReference>
<dbReference type="GO" id="GO:0006272">
    <property type="term" value="P:leading strand elongation"/>
    <property type="evidence" value="ECO:0007669"/>
    <property type="project" value="TreeGrafter"/>
</dbReference>
<keyword evidence="3 12" id="KW-0808">Transferase</keyword>
<dbReference type="PROSITE" id="PS00116">
    <property type="entry name" value="DNA_POLYMERASE_B"/>
    <property type="match status" value="1"/>
</dbReference>
<dbReference type="InterPro" id="IPR006134">
    <property type="entry name" value="DNA-dir_DNA_pol_B_multi_dom"/>
</dbReference>
<feature type="compositionally biased region" description="Basic and acidic residues" evidence="13">
    <location>
        <begin position="96"/>
        <end position="108"/>
    </location>
</feature>